<keyword evidence="1" id="KW-0812">Transmembrane</keyword>
<sequence length="195" mass="21825">MVYSSSIIRAHSKYIFLCRHLRNGPGWATVSPCLVQNCCMGSQLYMIIRFFLATLFVLLASIPVNAGDTDYLALLAEDSEIKAIAEVVSIKVVSNNSDGTFKQVTFKKLYGVTPFIPQEFVGGCKTMEARWQRRLPDTVYFNPRRGQKVYVTVTTNEGAITSYTLLTRQLEAALKQNPRSVAYSKGRANVLPQDQ</sequence>
<dbReference type="HOGENOM" id="CLU_120390_0_0_7"/>
<name>M1WT45_PSEP2</name>
<dbReference type="Proteomes" id="UP000011724">
    <property type="component" value="Chromosome"/>
</dbReference>
<evidence type="ECO:0000313" key="3">
    <source>
        <dbReference type="Proteomes" id="UP000011724"/>
    </source>
</evidence>
<dbReference type="EMBL" id="FO203427">
    <property type="protein sequence ID" value="CCH49267.1"/>
    <property type="molecule type" value="Genomic_DNA"/>
</dbReference>
<keyword evidence="1" id="KW-1133">Transmembrane helix</keyword>
<dbReference type="PATRIC" id="fig|879567.3.peg.2160"/>
<protein>
    <submittedName>
        <fullName evidence="2">Uncharacterized protein</fullName>
    </submittedName>
</protein>
<proteinExistence type="predicted"/>
<dbReference type="KEGG" id="dpi:BN4_12032"/>
<accession>M1WT45</accession>
<keyword evidence="1" id="KW-0472">Membrane</keyword>
<organism evidence="2 3">
    <name type="scientific">Pseudodesulfovibrio piezophilus (strain DSM 21447 / JCM 15486 / C1TLV30)</name>
    <name type="common">Desulfovibrio piezophilus</name>
    <dbReference type="NCBI Taxonomy" id="1322246"/>
    <lineage>
        <taxon>Bacteria</taxon>
        <taxon>Pseudomonadati</taxon>
        <taxon>Thermodesulfobacteriota</taxon>
        <taxon>Desulfovibrionia</taxon>
        <taxon>Desulfovibrionales</taxon>
        <taxon>Desulfovibrionaceae</taxon>
    </lineage>
</organism>
<reference evidence="2 3" key="1">
    <citation type="journal article" date="2013" name="PLoS ONE">
        <title>The first genomic and proteomic characterization of a deep-sea sulfate reducer: insights into the piezophilic lifestyle of Desulfovibrio piezophilus.</title>
        <authorList>
            <person name="Pradel N."/>
            <person name="Ji B."/>
            <person name="Gimenez G."/>
            <person name="Talla E."/>
            <person name="Lenoble P."/>
            <person name="Garel M."/>
            <person name="Tamburini C."/>
            <person name="Fourquet P."/>
            <person name="Lebrun R."/>
            <person name="Bertin P."/>
            <person name="Denis Y."/>
            <person name="Pophillat M."/>
            <person name="Barbe V."/>
            <person name="Ollivier B."/>
            <person name="Dolla A."/>
        </authorList>
    </citation>
    <scope>NUCLEOTIDE SEQUENCE [LARGE SCALE GENOMIC DNA]</scope>
    <source>
        <strain evidence="3">DSM 10523 / SB164P1</strain>
    </source>
</reference>
<dbReference type="BioCyc" id="DPIE1322246:BN4_RS10215-MONOMER"/>
<reference evidence="3" key="2">
    <citation type="journal article" date="2013" name="Stand. Genomic Sci.">
        <title>Complete genome sequence of Desulfocapsa sulfexigens, a marine deltaproteobacterium specialized in disproportionating inorganic sulfur compounds.</title>
        <authorList>
            <person name="Finster K.W."/>
            <person name="Kjeldsen K.U."/>
            <person name="Kube M."/>
            <person name="Reinhardt R."/>
            <person name="Mussmann M."/>
            <person name="Amann R."/>
            <person name="Schreiber L."/>
        </authorList>
    </citation>
    <scope>NUCLEOTIDE SEQUENCE [LARGE SCALE GENOMIC DNA]</scope>
    <source>
        <strain evidence="3">DSM 10523 / SB164P1</strain>
    </source>
</reference>
<dbReference type="AlphaFoldDB" id="M1WT45"/>
<dbReference type="eggNOG" id="ENOG50317YV">
    <property type="taxonomic scope" value="Bacteria"/>
</dbReference>
<evidence type="ECO:0000313" key="2">
    <source>
        <dbReference type="EMBL" id="CCH49267.1"/>
    </source>
</evidence>
<gene>
    <name evidence="2" type="ordered locus">BN4_12032</name>
</gene>
<evidence type="ECO:0000256" key="1">
    <source>
        <dbReference type="SAM" id="Phobius"/>
    </source>
</evidence>
<keyword evidence="3" id="KW-1185">Reference proteome</keyword>
<feature type="transmembrane region" description="Helical" evidence="1">
    <location>
        <begin position="44"/>
        <end position="64"/>
    </location>
</feature>